<evidence type="ECO:0000256" key="1">
    <source>
        <dbReference type="ARBA" id="ARBA00006534"/>
    </source>
</evidence>
<dbReference type="EMBL" id="BAAACZ010000011">
    <property type="protein sequence ID" value="GAA0462438.1"/>
    <property type="molecule type" value="Genomic_DNA"/>
</dbReference>
<evidence type="ECO:0000256" key="2">
    <source>
        <dbReference type="ARBA" id="ARBA00022670"/>
    </source>
</evidence>
<dbReference type="Gene3D" id="3.40.50.880">
    <property type="match status" value="1"/>
</dbReference>
<evidence type="ECO:0000256" key="3">
    <source>
        <dbReference type="ARBA" id="ARBA00022801"/>
    </source>
</evidence>
<accession>A0ABP3JVF4</accession>
<comment type="caution">
    <text evidence="5">The sequence shown here is derived from an EMBL/GenBank/DDBJ whole genome shotgun (WGS) entry which is preliminary data.</text>
</comment>
<reference evidence="6" key="1">
    <citation type="journal article" date="2019" name="Int. J. Syst. Evol. Microbiol.">
        <title>The Global Catalogue of Microorganisms (GCM) 10K type strain sequencing project: providing services to taxonomists for standard genome sequencing and annotation.</title>
        <authorList>
            <consortium name="The Broad Institute Genomics Platform"/>
            <consortium name="The Broad Institute Genome Sequencing Center for Infectious Disease"/>
            <person name="Wu L."/>
            <person name="Ma J."/>
        </authorList>
    </citation>
    <scope>NUCLEOTIDE SEQUENCE [LARGE SCALE GENOMIC DNA]</scope>
    <source>
        <strain evidence="6">JCM 14193</strain>
    </source>
</reference>
<dbReference type="SUPFAM" id="SSF52317">
    <property type="entry name" value="Class I glutamine amidotransferase-like"/>
    <property type="match status" value="1"/>
</dbReference>
<dbReference type="PANTHER" id="PTHR20842">
    <property type="entry name" value="PROTEASE S51 ALPHA-ASPARTYL DIPEPTIDASE"/>
    <property type="match status" value="1"/>
</dbReference>
<keyword evidence="3" id="KW-0378">Hydrolase</keyword>
<keyword evidence="2" id="KW-0645">Protease</keyword>
<name>A0ABP3JVF4_9BACI</name>
<comment type="similarity">
    <text evidence="1">Belongs to the peptidase S51 family.</text>
</comment>
<proteinExistence type="inferred from homology"/>
<gene>
    <name evidence="5" type="ORF">GCM10008935_17490</name>
</gene>
<dbReference type="CDD" id="cd03146">
    <property type="entry name" value="GAT1_Peptidase_E"/>
    <property type="match status" value="1"/>
</dbReference>
<sequence length="233" mass="26189">MKQIIALGGGGFSMEPENPLLDLYVLNQSNKITPKICFIPTASGDSENYISRFYNFFEKQNCKPSHLSLFKPPRRDLESFLLEKDIIYVGGGNTKNLLILWKEWGIDAILKKAWEQGIVLAGISAGSICWFEEGVSDSFGDKLEPLKCLGFLKGSNCPHYDGEENRRPSYHELVVKGKVKSGFATDDGVALHYIDQEVSKVVSSRPNSKAYKVYFDKIVKEVEIETKYLGNSF</sequence>
<protein>
    <submittedName>
        <fullName evidence="5">Type 1 glutamine amidotransferase-like domain-containing protein</fullName>
    </submittedName>
</protein>
<dbReference type="InterPro" id="IPR005320">
    <property type="entry name" value="Peptidase_S51"/>
</dbReference>
<evidence type="ECO:0000313" key="5">
    <source>
        <dbReference type="EMBL" id="GAA0462438.1"/>
    </source>
</evidence>
<dbReference type="Pfam" id="PF03575">
    <property type="entry name" value="Peptidase_S51"/>
    <property type="match status" value="1"/>
</dbReference>
<evidence type="ECO:0000256" key="4">
    <source>
        <dbReference type="ARBA" id="ARBA00022825"/>
    </source>
</evidence>
<dbReference type="InterPro" id="IPR029062">
    <property type="entry name" value="Class_I_gatase-like"/>
</dbReference>
<dbReference type="RefSeq" id="WP_343783189.1">
    <property type="nucleotide sequence ID" value="NZ_BAAACZ010000011.1"/>
</dbReference>
<evidence type="ECO:0000313" key="6">
    <source>
        <dbReference type="Proteomes" id="UP001500740"/>
    </source>
</evidence>
<dbReference type="PANTHER" id="PTHR20842:SF0">
    <property type="entry name" value="ALPHA-ASPARTYL DIPEPTIDASE"/>
    <property type="match status" value="1"/>
</dbReference>
<dbReference type="Proteomes" id="UP001500740">
    <property type="component" value="Unassembled WGS sequence"/>
</dbReference>
<keyword evidence="4" id="KW-0720">Serine protease</keyword>
<keyword evidence="6" id="KW-1185">Reference proteome</keyword>
<organism evidence="5 6">
    <name type="scientific">Alkalibacillus silvisoli</name>
    <dbReference type="NCBI Taxonomy" id="392823"/>
    <lineage>
        <taxon>Bacteria</taxon>
        <taxon>Bacillati</taxon>
        <taxon>Bacillota</taxon>
        <taxon>Bacilli</taxon>
        <taxon>Bacillales</taxon>
        <taxon>Bacillaceae</taxon>
        <taxon>Alkalibacillus</taxon>
    </lineage>
</organism>